<dbReference type="Gene3D" id="1.10.540.10">
    <property type="entry name" value="Acyl-CoA dehydrogenase/oxidase, N-terminal domain"/>
    <property type="match status" value="1"/>
</dbReference>
<dbReference type="InterPro" id="IPR009075">
    <property type="entry name" value="AcylCo_DH/oxidase_C"/>
</dbReference>
<evidence type="ECO:0000256" key="3">
    <source>
        <dbReference type="ARBA" id="ARBA00011738"/>
    </source>
</evidence>
<comment type="caution">
    <text evidence="11">The sequence shown here is derived from an EMBL/GenBank/DDBJ whole genome shotgun (WGS) entry which is preliminary data.</text>
</comment>
<keyword evidence="12" id="KW-1185">Reference proteome</keyword>
<dbReference type="EMBL" id="BAAAJE010000022">
    <property type="protein sequence ID" value="GAA1155746.1"/>
    <property type="molecule type" value="Genomic_DNA"/>
</dbReference>
<comment type="similarity">
    <text evidence="2 7">Belongs to the acyl-CoA dehydrogenase family.</text>
</comment>
<dbReference type="Pfam" id="PF02771">
    <property type="entry name" value="Acyl-CoA_dh_N"/>
    <property type="match status" value="1"/>
</dbReference>
<evidence type="ECO:0000256" key="4">
    <source>
        <dbReference type="ARBA" id="ARBA00022630"/>
    </source>
</evidence>
<comment type="cofactor">
    <cofactor evidence="1 7">
        <name>FAD</name>
        <dbReference type="ChEBI" id="CHEBI:57692"/>
    </cofactor>
</comment>
<dbReference type="PANTHER" id="PTHR48083:SF13">
    <property type="entry name" value="ACYL-COA DEHYDROGENASE FAMILY MEMBER 11"/>
    <property type="match status" value="1"/>
</dbReference>
<evidence type="ECO:0000256" key="5">
    <source>
        <dbReference type="ARBA" id="ARBA00022827"/>
    </source>
</evidence>
<dbReference type="RefSeq" id="WP_343909138.1">
    <property type="nucleotide sequence ID" value="NZ_BAAAJE010000022.1"/>
</dbReference>
<evidence type="ECO:0000256" key="2">
    <source>
        <dbReference type="ARBA" id="ARBA00009347"/>
    </source>
</evidence>
<evidence type="ECO:0000313" key="11">
    <source>
        <dbReference type="EMBL" id="GAA1155746.1"/>
    </source>
</evidence>
<dbReference type="InterPro" id="IPR013786">
    <property type="entry name" value="AcylCoA_DH/ox_N"/>
</dbReference>
<accession>A0ABN1UMD8</accession>
<dbReference type="InterPro" id="IPR006091">
    <property type="entry name" value="Acyl-CoA_Oxase/DH_mid-dom"/>
</dbReference>
<dbReference type="Pfam" id="PF02770">
    <property type="entry name" value="Acyl-CoA_dh_M"/>
    <property type="match status" value="1"/>
</dbReference>
<feature type="domain" description="Acyl-CoA oxidase/dehydrogenase middle" evidence="9">
    <location>
        <begin position="137"/>
        <end position="239"/>
    </location>
</feature>
<evidence type="ECO:0000256" key="7">
    <source>
        <dbReference type="RuleBase" id="RU362125"/>
    </source>
</evidence>
<reference evidence="11 12" key="1">
    <citation type="journal article" date="2019" name="Int. J. Syst. Evol. Microbiol.">
        <title>The Global Catalogue of Microorganisms (GCM) 10K type strain sequencing project: providing services to taxonomists for standard genome sequencing and annotation.</title>
        <authorList>
            <consortium name="The Broad Institute Genomics Platform"/>
            <consortium name="The Broad Institute Genome Sequencing Center for Infectious Disease"/>
            <person name="Wu L."/>
            <person name="Ma J."/>
        </authorList>
    </citation>
    <scope>NUCLEOTIDE SEQUENCE [LARGE SCALE GENOMIC DNA]</scope>
    <source>
        <strain evidence="11 12">JCM 11813</strain>
    </source>
</reference>
<keyword evidence="6 7" id="KW-0560">Oxidoreductase</keyword>
<evidence type="ECO:0000259" key="10">
    <source>
        <dbReference type="Pfam" id="PF02771"/>
    </source>
</evidence>
<dbReference type="Proteomes" id="UP001499979">
    <property type="component" value="Unassembled WGS sequence"/>
</dbReference>
<evidence type="ECO:0000256" key="6">
    <source>
        <dbReference type="ARBA" id="ARBA00023002"/>
    </source>
</evidence>
<dbReference type="Pfam" id="PF00441">
    <property type="entry name" value="Acyl-CoA_dh_1"/>
    <property type="match status" value="1"/>
</dbReference>
<dbReference type="InterPro" id="IPR036250">
    <property type="entry name" value="AcylCo_DH-like_C"/>
</dbReference>
<evidence type="ECO:0000313" key="12">
    <source>
        <dbReference type="Proteomes" id="UP001499979"/>
    </source>
</evidence>
<organism evidence="11 12">
    <name type="scientific">Nocardioides aquiterrae</name>
    <dbReference type="NCBI Taxonomy" id="203799"/>
    <lineage>
        <taxon>Bacteria</taxon>
        <taxon>Bacillati</taxon>
        <taxon>Actinomycetota</taxon>
        <taxon>Actinomycetes</taxon>
        <taxon>Propionibacteriales</taxon>
        <taxon>Nocardioidaceae</taxon>
        <taxon>Nocardioides</taxon>
    </lineage>
</organism>
<dbReference type="InterPro" id="IPR050741">
    <property type="entry name" value="Acyl-CoA_dehydrogenase"/>
</dbReference>
<dbReference type="InterPro" id="IPR037069">
    <property type="entry name" value="AcylCoA_DH/ox_N_sf"/>
</dbReference>
<evidence type="ECO:0000259" key="9">
    <source>
        <dbReference type="Pfam" id="PF02770"/>
    </source>
</evidence>
<dbReference type="PANTHER" id="PTHR48083">
    <property type="entry name" value="MEDIUM-CHAIN SPECIFIC ACYL-COA DEHYDROGENASE, MITOCHONDRIAL-RELATED"/>
    <property type="match status" value="1"/>
</dbReference>
<evidence type="ECO:0000256" key="1">
    <source>
        <dbReference type="ARBA" id="ARBA00001974"/>
    </source>
</evidence>
<dbReference type="Gene3D" id="1.20.140.10">
    <property type="entry name" value="Butyryl-CoA Dehydrogenase, subunit A, domain 3"/>
    <property type="match status" value="1"/>
</dbReference>
<feature type="domain" description="Acyl-CoA dehydrogenase/oxidase N-terminal" evidence="10">
    <location>
        <begin position="32"/>
        <end position="132"/>
    </location>
</feature>
<keyword evidence="4 7" id="KW-0285">Flavoprotein</keyword>
<gene>
    <name evidence="11" type="ORF">GCM10009606_37340</name>
</gene>
<comment type="subunit">
    <text evidence="3">Homodimer.</text>
</comment>
<dbReference type="Gene3D" id="2.40.110.10">
    <property type="entry name" value="Butyryl-CoA Dehydrogenase, subunit A, domain 2"/>
    <property type="match status" value="1"/>
</dbReference>
<keyword evidence="5 7" id="KW-0274">FAD</keyword>
<name>A0ABN1UMD8_9ACTN</name>
<protein>
    <submittedName>
        <fullName evidence="11">Acyl-CoA dehydrogenase family protein</fullName>
    </submittedName>
</protein>
<dbReference type="SUPFAM" id="SSF47203">
    <property type="entry name" value="Acyl-CoA dehydrogenase C-terminal domain-like"/>
    <property type="match status" value="1"/>
</dbReference>
<dbReference type="InterPro" id="IPR046373">
    <property type="entry name" value="Acyl-CoA_Oxase/DH_mid-dom_sf"/>
</dbReference>
<evidence type="ECO:0000259" key="8">
    <source>
        <dbReference type="Pfam" id="PF00441"/>
    </source>
</evidence>
<feature type="domain" description="Acyl-CoA dehydrogenase/oxidase C-terminal" evidence="8">
    <location>
        <begin position="251"/>
        <end position="400"/>
    </location>
</feature>
<proteinExistence type="inferred from homology"/>
<dbReference type="SUPFAM" id="SSF56645">
    <property type="entry name" value="Acyl-CoA dehydrogenase NM domain-like"/>
    <property type="match status" value="1"/>
</dbReference>
<dbReference type="InterPro" id="IPR009100">
    <property type="entry name" value="AcylCoA_DH/oxidase_NM_dom_sf"/>
</dbReference>
<sequence length="412" mass="45457">MDFTFDAQTQQRIQTLESFLAERIVPSEPTFHEQLAAQENRWEWSTVPVLKQLQQEARDLGLWNVFLPKEHADSPGLSNLEYAPLAEITGRSMHLAPPALNCSAPDTGNMEVLSLFGSPEQKERWLKPLLAAEIRSAFAMTEPDVASSDATNIATRIERDGDHYVLNGRKWWITGAMNPNCEVLIVMGKTDPDASRHRQQSMILVPRDTPGLTVKRGMEVFGYDDHEHGGHAELVFEDVRVPASNLIGEEGAGFAIAQARLGPGRIHHCMRSIGVAEAAIDLMCRRATGRVAFGRPIAAQGVVRDWIAESRVRIEQLRLLVLKTAWLMDTVGNRGAHTEIQAIKIATPQTVQWILDKAIQVHGAGGLSQDFPLAAAYAGIRTLRFADGPDEVHKNSLAKAEIARHLTEPADG</sequence>